<proteinExistence type="predicted"/>
<gene>
    <name evidence="1" type="ORF">GQA94_15930</name>
</gene>
<dbReference type="Proteomes" id="UP000438983">
    <property type="component" value="Chromosome"/>
</dbReference>
<sequence length="60" mass="6400">METDATKAVSSATNKLNCGLDGGESGWGKEIISGQFFGMRQGKISQTKYKHGSGFPLLFS</sequence>
<name>A0A6I6LQK4_STUST</name>
<dbReference type="AlphaFoldDB" id="A0A6I6LQK4"/>
<dbReference type="EMBL" id="CP046902">
    <property type="protein sequence ID" value="QGZ31480.1"/>
    <property type="molecule type" value="Genomic_DNA"/>
</dbReference>
<organism evidence="1 2">
    <name type="scientific">Stutzerimonas stutzeri</name>
    <name type="common">Pseudomonas stutzeri</name>
    <dbReference type="NCBI Taxonomy" id="316"/>
    <lineage>
        <taxon>Bacteria</taxon>
        <taxon>Pseudomonadati</taxon>
        <taxon>Pseudomonadota</taxon>
        <taxon>Gammaproteobacteria</taxon>
        <taxon>Pseudomonadales</taxon>
        <taxon>Pseudomonadaceae</taxon>
        <taxon>Stutzerimonas</taxon>
    </lineage>
</organism>
<reference evidence="1 2" key="1">
    <citation type="submission" date="2019-12" db="EMBL/GenBank/DDBJ databases">
        <title>Complete genome sequence of Pseudomonas stutzeri.</title>
        <authorList>
            <person name="Lim S.R."/>
            <person name="Kim J.H."/>
        </authorList>
    </citation>
    <scope>NUCLEOTIDE SEQUENCE [LARGE SCALE GENOMIC DNA]</scope>
    <source>
        <strain evidence="1 2">PM101005</strain>
    </source>
</reference>
<dbReference type="RefSeq" id="WP_158188941.1">
    <property type="nucleotide sequence ID" value="NZ_CP046902.1"/>
</dbReference>
<evidence type="ECO:0000313" key="2">
    <source>
        <dbReference type="Proteomes" id="UP000438983"/>
    </source>
</evidence>
<evidence type="ECO:0000313" key="1">
    <source>
        <dbReference type="EMBL" id="QGZ31480.1"/>
    </source>
</evidence>
<accession>A0A6I6LQK4</accession>
<protein>
    <submittedName>
        <fullName evidence="1">Uncharacterized protein</fullName>
    </submittedName>
</protein>